<name>A2DXV4_TRIV3</name>
<dbReference type="Gene3D" id="2.60.120.260">
    <property type="entry name" value="Galactose-binding domain-like"/>
    <property type="match status" value="1"/>
</dbReference>
<dbReference type="SUPFAM" id="SSF49785">
    <property type="entry name" value="Galactose-binding domain-like"/>
    <property type="match status" value="1"/>
</dbReference>
<dbReference type="KEGG" id="tva:4772812"/>
<dbReference type="EMBL" id="DS113265">
    <property type="protein sequence ID" value="EAY14814.1"/>
    <property type="molecule type" value="Genomic_DNA"/>
</dbReference>
<dbReference type="Proteomes" id="UP000001542">
    <property type="component" value="Unassembled WGS sequence"/>
</dbReference>
<dbReference type="VEuPathDB" id="TrichDB:TVAGG3_0684010"/>
<keyword evidence="2" id="KW-1185">Reference proteome</keyword>
<evidence type="ECO:0000313" key="1">
    <source>
        <dbReference type="EMBL" id="EAY14814.1"/>
    </source>
</evidence>
<evidence type="ECO:0008006" key="3">
    <source>
        <dbReference type="Google" id="ProtNLM"/>
    </source>
</evidence>
<gene>
    <name evidence="1" type="ORF">TVAG_219990</name>
</gene>
<dbReference type="InParanoid" id="A2DXV4"/>
<dbReference type="RefSeq" id="XP_001327037.1">
    <property type="nucleotide sequence ID" value="XM_001327002.1"/>
</dbReference>
<dbReference type="AlphaFoldDB" id="A2DXV4"/>
<dbReference type="VEuPathDB" id="TrichDB:TVAG_219990"/>
<sequence length="202" mass="23698">MFPYKLDYNSSSYLGLIYYIRNTTNHANSVTPTVSSIHPVYRYLGDDQHYKVINGISETFQYVNDSHRWVSNGTNYQWYQLDFKKFKIALTGYYLVTYRGHQKYFQIMGSNDGINFDLIENTTVNTIPENNLTYVNISNSNWYSTFRVMNVGVRFEGGNNIAFDLYRIELFGYVTKEYICSVVNSRTLCNFFIGYITPFILQ</sequence>
<evidence type="ECO:0000313" key="2">
    <source>
        <dbReference type="Proteomes" id="UP000001542"/>
    </source>
</evidence>
<accession>A2DXV4</accession>
<protein>
    <recommendedName>
        <fullName evidence="3">F5/8 type C domain-containing protein</fullName>
    </recommendedName>
</protein>
<reference evidence="1" key="1">
    <citation type="submission" date="2006-10" db="EMBL/GenBank/DDBJ databases">
        <authorList>
            <person name="Amadeo P."/>
            <person name="Zhao Q."/>
            <person name="Wortman J."/>
            <person name="Fraser-Liggett C."/>
            <person name="Carlton J."/>
        </authorList>
    </citation>
    <scope>NUCLEOTIDE SEQUENCE</scope>
    <source>
        <strain evidence="1">G3</strain>
    </source>
</reference>
<proteinExistence type="predicted"/>
<reference evidence="1" key="2">
    <citation type="journal article" date="2007" name="Science">
        <title>Draft genome sequence of the sexually transmitted pathogen Trichomonas vaginalis.</title>
        <authorList>
            <person name="Carlton J.M."/>
            <person name="Hirt R.P."/>
            <person name="Silva J.C."/>
            <person name="Delcher A.L."/>
            <person name="Schatz M."/>
            <person name="Zhao Q."/>
            <person name="Wortman J.R."/>
            <person name="Bidwell S.L."/>
            <person name="Alsmark U.C.M."/>
            <person name="Besteiro S."/>
            <person name="Sicheritz-Ponten T."/>
            <person name="Noel C.J."/>
            <person name="Dacks J.B."/>
            <person name="Foster P.G."/>
            <person name="Simillion C."/>
            <person name="Van de Peer Y."/>
            <person name="Miranda-Saavedra D."/>
            <person name="Barton G.J."/>
            <person name="Westrop G.D."/>
            <person name="Mueller S."/>
            <person name="Dessi D."/>
            <person name="Fiori P.L."/>
            <person name="Ren Q."/>
            <person name="Paulsen I."/>
            <person name="Zhang H."/>
            <person name="Bastida-Corcuera F.D."/>
            <person name="Simoes-Barbosa A."/>
            <person name="Brown M.T."/>
            <person name="Hayes R.D."/>
            <person name="Mukherjee M."/>
            <person name="Okumura C.Y."/>
            <person name="Schneider R."/>
            <person name="Smith A.J."/>
            <person name="Vanacova S."/>
            <person name="Villalvazo M."/>
            <person name="Haas B.J."/>
            <person name="Pertea M."/>
            <person name="Feldblyum T.V."/>
            <person name="Utterback T.R."/>
            <person name="Shu C.L."/>
            <person name="Osoegawa K."/>
            <person name="de Jong P.J."/>
            <person name="Hrdy I."/>
            <person name="Horvathova L."/>
            <person name="Zubacova Z."/>
            <person name="Dolezal P."/>
            <person name="Malik S.B."/>
            <person name="Logsdon J.M. Jr."/>
            <person name="Henze K."/>
            <person name="Gupta A."/>
            <person name="Wang C.C."/>
            <person name="Dunne R.L."/>
            <person name="Upcroft J.A."/>
            <person name="Upcroft P."/>
            <person name="White O."/>
            <person name="Salzberg S.L."/>
            <person name="Tang P."/>
            <person name="Chiu C.-H."/>
            <person name="Lee Y.-S."/>
            <person name="Embley T.M."/>
            <person name="Coombs G.H."/>
            <person name="Mottram J.C."/>
            <person name="Tachezy J."/>
            <person name="Fraser-Liggett C.M."/>
            <person name="Johnson P.J."/>
        </authorList>
    </citation>
    <scope>NUCLEOTIDE SEQUENCE [LARGE SCALE GENOMIC DNA]</scope>
    <source>
        <strain evidence="1">G3</strain>
    </source>
</reference>
<dbReference type="InterPro" id="IPR008979">
    <property type="entry name" value="Galactose-bd-like_sf"/>
</dbReference>
<organism evidence="1 2">
    <name type="scientific">Trichomonas vaginalis (strain ATCC PRA-98 / G3)</name>
    <dbReference type="NCBI Taxonomy" id="412133"/>
    <lineage>
        <taxon>Eukaryota</taxon>
        <taxon>Metamonada</taxon>
        <taxon>Parabasalia</taxon>
        <taxon>Trichomonadida</taxon>
        <taxon>Trichomonadidae</taxon>
        <taxon>Trichomonas</taxon>
    </lineage>
</organism>